<feature type="region of interest" description="Disordered" evidence="5">
    <location>
        <begin position="319"/>
        <end position="339"/>
    </location>
</feature>
<reference evidence="8 9" key="1">
    <citation type="submission" date="2019-03" db="EMBL/GenBank/DDBJ databases">
        <authorList>
            <person name="Gaulin E."/>
            <person name="Dumas B."/>
        </authorList>
    </citation>
    <scope>NUCLEOTIDE SEQUENCE [LARGE SCALE GENOMIC DNA]</scope>
    <source>
        <strain evidence="8">CBS 568.67</strain>
    </source>
</reference>
<dbReference type="InterPro" id="IPR017455">
    <property type="entry name" value="Znf_FYVE-rel"/>
</dbReference>
<evidence type="ECO:0000256" key="2">
    <source>
        <dbReference type="ARBA" id="ARBA00022771"/>
    </source>
</evidence>
<organism evidence="8 9">
    <name type="scientific">Aphanomyces stellatus</name>
    <dbReference type="NCBI Taxonomy" id="120398"/>
    <lineage>
        <taxon>Eukaryota</taxon>
        <taxon>Sar</taxon>
        <taxon>Stramenopiles</taxon>
        <taxon>Oomycota</taxon>
        <taxon>Saprolegniomycetes</taxon>
        <taxon>Saprolegniales</taxon>
        <taxon>Verrucalvaceae</taxon>
        <taxon>Aphanomyces</taxon>
    </lineage>
</organism>
<dbReference type="EMBL" id="CAADRA010006993">
    <property type="protein sequence ID" value="VFT97987.1"/>
    <property type="molecule type" value="Genomic_DNA"/>
</dbReference>
<dbReference type="SMART" id="SM00064">
    <property type="entry name" value="FYVE"/>
    <property type="match status" value="1"/>
</dbReference>
<dbReference type="InterPro" id="IPR011011">
    <property type="entry name" value="Znf_FYVE_PHD"/>
</dbReference>
<dbReference type="PANTHER" id="PTHR43102">
    <property type="entry name" value="SLR1143 PROTEIN"/>
    <property type="match status" value="1"/>
</dbReference>
<evidence type="ECO:0000313" key="9">
    <source>
        <dbReference type="Proteomes" id="UP000332933"/>
    </source>
</evidence>
<keyword evidence="1" id="KW-0479">Metal-binding</keyword>
<dbReference type="GO" id="GO:0008270">
    <property type="term" value="F:zinc ion binding"/>
    <property type="evidence" value="ECO:0007669"/>
    <property type="project" value="UniProtKB-KW"/>
</dbReference>
<evidence type="ECO:0000256" key="3">
    <source>
        <dbReference type="ARBA" id="ARBA00022833"/>
    </source>
</evidence>
<evidence type="ECO:0000256" key="5">
    <source>
        <dbReference type="SAM" id="MobiDB-lite"/>
    </source>
</evidence>
<evidence type="ECO:0000259" key="6">
    <source>
        <dbReference type="PROSITE" id="PS50178"/>
    </source>
</evidence>
<dbReference type="InterPro" id="IPR013083">
    <property type="entry name" value="Znf_RING/FYVE/PHD"/>
</dbReference>
<feature type="compositionally biased region" description="Basic and acidic residues" evidence="5">
    <location>
        <begin position="329"/>
        <end position="339"/>
    </location>
</feature>
<feature type="domain" description="FYVE-type" evidence="6">
    <location>
        <begin position="256"/>
        <end position="315"/>
    </location>
</feature>
<protein>
    <submittedName>
        <fullName evidence="8">Aste57867_21315 protein</fullName>
    </submittedName>
</protein>
<evidence type="ECO:0000256" key="1">
    <source>
        <dbReference type="ARBA" id="ARBA00022723"/>
    </source>
</evidence>
<name>A0A485LH93_9STRA</name>
<sequence length="377" mass="40893">MSGSTTTFVDATSALVTLLDNCTGDGRYAVEWTKIKEKGPALQLFKAVRPPQATPGFDLHGVLDTTATIAEMRAFFTPRLTSNFKAMMKLLHGADFVDGAVMSSSTIGTSSSSSSSSTGPPARDDDLFTSVTWCALKSPSLLAKDKSLSMHASVRVFNKPSAHTRTLVYVTTPTATPPPSFPHTYAPIQWTFGVVVEEMAPSSLRISCRCSGGDPSLLALATRVVWNTLKNLPHAMATLGHTKGKVLVSQSQWIKDEYRRECNQCRADFTTFRRRHHCRTCGEIVCSSCSSIHVAALARGPMKIRMCATCLDETTHSRHSVMTQGSSVDGRRSPPESDHSFSLMRLADTIGGAARDAIPDDDEMFADHGAYHRATIS</sequence>
<accession>A0A485LH93</accession>
<dbReference type="Proteomes" id="UP000332933">
    <property type="component" value="Unassembled WGS sequence"/>
</dbReference>
<dbReference type="PANTHER" id="PTHR43102:SF2">
    <property type="entry name" value="GAF DOMAIN-CONTAINING PROTEIN"/>
    <property type="match status" value="1"/>
</dbReference>
<proteinExistence type="predicted"/>
<keyword evidence="9" id="KW-1185">Reference proteome</keyword>
<dbReference type="Gene3D" id="3.30.40.10">
    <property type="entry name" value="Zinc/RING finger domain, C3HC4 (zinc finger)"/>
    <property type="match status" value="1"/>
</dbReference>
<gene>
    <name evidence="8" type="primary">Aste57867_21315</name>
    <name evidence="7" type="ORF">As57867_021246</name>
    <name evidence="8" type="ORF">ASTE57867_21315</name>
</gene>
<evidence type="ECO:0000313" key="8">
    <source>
        <dbReference type="EMBL" id="VFT97987.1"/>
    </source>
</evidence>
<dbReference type="PROSITE" id="PS50178">
    <property type="entry name" value="ZF_FYVE"/>
    <property type="match status" value="1"/>
</dbReference>
<evidence type="ECO:0000256" key="4">
    <source>
        <dbReference type="PROSITE-ProRule" id="PRU00091"/>
    </source>
</evidence>
<reference evidence="7" key="2">
    <citation type="submission" date="2019-06" db="EMBL/GenBank/DDBJ databases">
        <title>Genomics analysis of Aphanomyces spp. identifies a new class of oomycete effector associated with host adaptation.</title>
        <authorList>
            <person name="Gaulin E."/>
        </authorList>
    </citation>
    <scope>NUCLEOTIDE SEQUENCE</scope>
    <source>
        <strain evidence="7">CBS 578.67</strain>
    </source>
</reference>
<keyword evidence="2 4" id="KW-0863">Zinc-finger</keyword>
<dbReference type="InterPro" id="IPR000306">
    <property type="entry name" value="Znf_FYVE"/>
</dbReference>
<dbReference type="AlphaFoldDB" id="A0A485LH93"/>
<dbReference type="OrthoDB" id="79871at2759"/>
<evidence type="ECO:0000313" key="7">
    <source>
        <dbReference type="EMBL" id="KAF0686921.1"/>
    </source>
</evidence>
<dbReference type="EMBL" id="VJMH01006967">
    <property type="protein sequence ID" value="KAF0686921.1"/>
    <property type="molecule type" value="Genomic_DNA"/>
</dbReference>
<dbReference type="SUPFAM" id="SSF57903">
    <property type="entry name" value="FYVE/PHD zinc finger"/>
    <property type="match status" value="1"/>
</dbReference>
<dbReference type="Pfam" id="PF01363">
    <property type="entry name" value="FYVE"/>
    <property type="match status" value="1"/>
</dbReference>
<keyword evidence="3" id="KW-0862">Zinc</keyword>